<dbReference type="AlphaFoldDB" id="A0A2W5KKG4"/>
<keyword evidence="6" id="KW-0560">Oxidoreductase</keyword>
<dbReference type="GO" id="GO:0016717">
    <property type="term" value="F:oxidoreductase activity, acting on paired donors, with oxidation of a pair of donors resulting in the reduction of molecular oxygen to two molecules of water"/>
    <property type="evidence" value="ECO:0007669"/>
    <property type="project" value="InterPro"/>
</dbReference>
<feature type="domain" description="Fatty acid desaturase" evidence="11">
    <location>
        <begin position="19"/>
        <end position="229"/>
    </location>
</feature>
<comment type="caution">
    <text evidence="12">The sequence shown here is derived from an EMBL/GenBank/DDBJ whole genome shotgun (WGS) entry which is preliminary data.</text>
</comment>
<name>A0A2W5KKG4_9GAMM</name>
<accession>A0A2W5KKG4</accession>
<keyword evidence="5 10" id="KW-1133">Transmembrane helix</keyword>
<dbReference type="InterPro" id="IPR015876">
    <property type="entry name" value="Acyl-CoA_DS"/>
</dbReference>
<reference evidence="12 13" key="1">
    <citation type="submission" date="2017-08" db="EMBL/GenBank/DDBJ databases">
        <title>Infants hospitalized years apart are colonized by the same room-sourced microbial strains.</title>
        <authorList>
            <person name="Brooks B."/>
            <person name="Olm M.R."/>
            <person name="Firek B.A."/>
            <person name="Baker R."/>
            <person name="Thomas B.C."/>
            <person name="Morowitz M.J."/>
            <person name="Banfield J.F."/>
        </authorList>
    </citation>
    <scope>NUCLEOTIDE SEQUENCE [LARGE SCALE GENOMIC DNA]</scope>
    <source>
        <strain evidence="12">S2_005_003_R2_42</strain>
    </source>
</reference>
<comment type="similarity">
    <text evidence="2">Belongs to the fatty acid desaturase type 2 family.</text>
</comment>
<dbReference type="GO" id="GO:0016020">
    <property type="term" value="C:membrane"/>
    <property type="evidence" value="ECO:0007669"/>
    <property type="project" value="UniProtKB-SubCell"/>
</dbReference>
<dbReference type="EMBL" id="QFPO01000006">
    <property type="protein sequence ID" value="PZQ15405.1"/>
    <property type="molecule type" value="Genomic_DNA"/>
</dbReference>
<evidence type="ECO:0000256" key="7">
    <source>
        <dbReference type="ARBA" id="ARBA00023004"/>
    </source>
</evidence>
<dbReference type="Proteomes" id="UP000249046">
    <property type="component" value="Unassembled WGS sequence"/>
</dbReference>
<proteinExistence type="inferred from homology"/>
<keyword evidence="9 10" id="KW-0472">Membrane</keyword>
<gene>
    <name evidence="12" type="ORF">DI564_08710</name>
</gene>
<protein>
    <submittedName>
        <fullName evidence="12">Acyl-CoA desaturase</fullName>
    </submittedName>
</protein>
<evidence type="ECO:0000256" key="5">
    <source>
        <dbReference type="ARBA" id="ARBA00022989"/>
    </source>
</evidence>
<dbReference type="PANTHER" id="PTHR11351:SF33">
    <property type="entry name" value="DELTA-9 FATTY ACID DESATURASE, DESA"/>
    <property type="match status" value="1"/>
</dbReference>
<organism evidence="12 13">
    <name type="scientific">Rhodanobacter denitrificans</name>
    <dbReference type="NCBI Taxonomy" id="666685"/>
    <lineage>
        <taxon>Bacteria</taxon>
        <taxon>Pseudomonadati</taxon>
        <taxon>Pseudomonadota</taxon>
        <taxon>Gammaproteobacteria</taxon>
        <taxon>Lysobacterales</taxon>
        <taxon>Rhodanobacteraceae</taxon>
        <taxon>Rhodanobacter</taxon>
    </lineage>
</organism>
<evidence type="ECO:0000259" key="11">
    <source>
        <dbReference type="Pfam" id="PF00487"/>
    </source>
</evidence>
<evidence type="ECO:0000313" key="13">
    <source>
        <dbReference type="Proteomes" id="UP000249046"/>
    </source>
</evidence>
<feature type="transmembrane region" description="Helical" evidence="10">
    <location>
        <begin position="147"/>
        <end position="166"/>
    </location>
</feature>
<evidence type="ECO:0000256" key="1">
    <source>
        <dbReference type="ARBA" id="ARBA00004141"/>
    </source>
</evidence>
<dbReference type="GO" id="GO:0006631">
    <property type="term" value="P:fatty acid metabolic process"/>
    <property type="evidence" value="ECO:0007669"/>
    <property type="project" value="UniProtKB-KW"/>
</dbReference>
<evidence type="ECO:0000256" key="8">
    <source>
        <dbReference type="ARBA" id="ARBA00023098"/>
    </source>
</evidence>
<sequence>MLDSLLGFAARGLFDQASWTTWIIYFVVVTQLTIFSVTLYLHRSQTHRGVDFHPALAHLFRFWSWLSTAMVTKQWVAIHRKHHAQTETAEDPHSPVVHGIGKVLLDGVDLYRTACRDASIMDKYGIGTPDDWIERNLYSRVPTMGPVLMLLINFALFGAVGVAIWALQMIWIPFWAAGVVNGLGHWWGYRNFESADTSTNLSPWGLIIGGEELHNNHHAFPSSAKFALRKFEFDIGWAAIRLFETLRLAKVLRVAPALDLRPNVSLPDADTIKALLSHRFHVMSDYFSGVIAPTLREEAAHAGASIKSLPRKLRKALANGGRWLDSHSRERLEAVVRERPLLATVCEFRARLAALTERNGRNAEAMLESVKQWCHEAEATGIRALVDFAARLKGYRLAADH</sequence>
<keyword evidence="4" id="KW-0276">Fatty acid metabolism</keyword>
<evidence type="ECO:0000256" key="4">
    <source>
        <dbReference type="ARBA" id="ARBA00022832"/>
    </source>
</evidence>
<evidence type="ECO:0000256" key="3">
    <source>
        <dbReference type="ARBA" id="ARBA00022692"/>
    </source>
</evidence>
<comment type="subcellular location">
    <subcellularLocation>
        <location evidence="1">Membrane</location>
        <topology evidence="1">Multi-pass membrane protein</topology>
    </subcellularLocation>
</comment>
<dbReference type="InterPro" id="IPR005804">
    <property type="entry name" value="FA_desaturase_dom"/>
</dbReference>
<dbReference type="PANTHER" id="PTHR11351">
    <property type="entry name" value="ACYL-COA DESATURASE"/>
    <property type="match status" value="1"/>
</dbReference>
<evidence type="ECO:0000256" key="10">
    <source>
        <dbReference type="SAM" id="Phobius"/>
    </source>
</evidence>
<dbReference type="CDD" id="cd03505">
    <property type="entry name" value="Delta9-FADS-like"/>
    <property type="match status" value="1"/>
</dbReference>
<evidence type="ECO:0000256" key="9">
    <source>
        <dbReference type="ARBA" id="ARBA00023136"/>
    </source>
</evidence>
<keyword evidence="8" id="KW-0443">Lipid metabolism</keyword>
<keyword evidence="3 10" id="KW-0812">Transmembrane</keyword>
<evidence type="ECO:0000256" key="2">
    <source>
        <dbReference type="ARBA" id="ARBA00008749"/>
    </source>
</evidence>
<feature type="transmembrane region" description="Helical" evidence="10">
    <location>
        <begin position="22"/>
        <end position="41"/>
    </location>
</feature>
<dbReference type="Pfam" id="PF00487">
    <property type="entry name" value="FA_desaturase"/>
    <property type="match status" value="1"/>
</dbReference>
<evidence type="ECO:0000256" key="6">
    <source>
        <dbReference type="ARBA" id="ARBA00023002"/>
    </source>
</evidence>
<keyword evidence="7" id="KW-0408">Iron</keyword>
<evidence type="ECO:0000313" key="12">
    <source>
        <dbReference type="EMBL" id="PZQ15405.1"/>
    </source>
</evidence>